<evidence type="ECO:0000256" key="1">
    <source>
        <dbReference type="ARBA" id="ARBA00001933"/>
    </source>
</evidence>
<sequence>MSYAQPDVKGLFGQFGGRFVPETLMNAVLELEEAYDEAIQDETFLEKFRYYLKDYIGRENPLYFASNLTEKVNGAKIYLKREDLNHTGAHKINNTIGQALLAVRMGKKKVVAETGAGQHGVATATVCALLDLECVVFMGEEDIKRQKLNVFRMELLGAKVVGVSQGSATLKDAVNEALRYWVSNVEDTHYIMGSVLGPHPFPKMVRDFQSVIGTETKQQFFEKENRLPDAIVACVGGGSNAMGMFYPFVEDEEVELYGVEAAGSGVDTDKHAATLTKGSVGILHGSMMYLLQDDHGQIQEAHSISAGLDYPGVGPEHSYLKEIERVQYHSITDEEALAAFKLLSQTEGIIPALESSHAVAYAVKLAETKSKEESIVICLSGRGDKDVETVKSLMGGEING</sequence>
<dbReference type="NCBIfam" id="TIGR00263">
    <property type="entry name" value="trpB"/>
    <property type="match status" value="1"/>
</dbReference>
<proteinExistence type="inferred from homology"/>
<evidence type="ECO:0000256" key="10">
    <source>
        <dbReference type="ARBA" id="ARBA00049047"/>
    </source>
</evidence>
<name>A0ABW5RPL1_9BACI</name>
<dbReference type="Pfam" id="PF00291">
    <property type="entry name" value="PALP"/>
    <property type="match status" value="1"/>
</dbReference>
<evidence type="ECO:0000259" key="12">
    <source>
        <dbReference type="Pfam" id="PF00291"/>
    </source>
</evidence>
<evidence type="ECO:0000256" key="6">
    <source>
        <dbReference type="ARBA" id="ARBA00022822"/>
    </source>
</evidence>
<dbReference type="InterPro" id="IPR001926">
    <property type="entry name" value="TrpB-like_PALP"/>
</dbReference>
<dbReference type="CDD" id="cd06446">
    <property type="entry name" value="Trp-synth_B"/>
    <property type="match status" value="1"/>
</dbReference>
<evidence type="ECO:0000256" key="5">
    <source>
        <dbReference type="ARBA" id="ARBA00022605"/>
    </source>
</evidence>
<dbReference type="PANTHER" id="PTHR48077:SF3">
    <property type="entry name" value="TRYPTOPHAN SYNTHASE"/>
    <property type="match status" value="1"/>
</dbReference>
<reference evidence="14" key="1">
    <citation type="journal article" date="2019" name="Int. J. Syst. Evol. Microbiol.">
        <title>The Global Catalogue of Microorganisms (GCM) 10K type strain sequencing project: providing services to taxonomists for standard genome sequencing and annotation.</title>
        <authorList>
            <consortium name="The Broad Institute Genomics Platform"/>
            <consortium name="The Broad Institute Genome Sequencing Center for Infectious Disease"/>
            <person name="Wu L."/>
            <person name="Ma J."/>
        </authorList>
    </citation>
    <scope>NUCLEOTIDE SEQUENCE [LARGE SCALE GENOMIC DNA]</scope>
    <source>
        <strain evidence="14">KCTC 3913</strain>
    </source>
</reference>
<dbReference type="PANTHER" id="PTHR48077">
    <property type="entry name" value="TRYPTOPHAN SYNTHASE-RELATED"/>
    <property type="match status" value="1"/>
</dbReference>
<dbReference type="Gene3D" id="3.40.50.1100">
    <property type="match status" value="2"/>
</dbReference>
<dbReference type="GO" id="GO:0004834">
    <property type="term" value="F:tryptophan synthase activity"/>
    <property type="evidence" value="ECO:0007669"/>
    <property type="project" value="UniProtKB-EC"/>
</dbReference>
<comment type="pathway">
    <text evidence="2 11">Amino-acid biosynthesis; L-tryptophan biosynthesis; L-tryptophan from chorismate: step 5/5.</text>
</comment>
<dbReference type="HAMAP" id="MF_00133">
    <property type="entry name" value="Trp_synth_beta"/>
    <property type="match status" value="1"/>
</dbReference>
<comment type="similarity">
    <text evidence="3 11">Belongs to the TrpB family.</text>
</comment>
<evidence type="ECO:0000256" key="9">
    <source>
        <dbReference type="ARBA" id="ARBA00023239"/>
    </source>
</evidence>
<keyword evidence="7 11" id="KW-0663">Pyridoxal phosphate</keyword>
<organism evidence="13 14">
    <name type="scientific">Bacillus seohaeanensis</name>
    <dbReference type="NCBI Taxonomy" id="284580"/>
    <lineage>
        <taxon>Bacteria</taxon>
        <taxon>Bacillati</taxon>
        <taxon>Bacillota</taxon>
        <taxon>Bacilli</taxon>
        <taxon>Bacillales</taxon>
        <taxon>Bacillaceae</taxon>
        <taxon>Bacillus</taxon>
    </lineage>
</organism>
<dbReference type="EC" id="4.2.1.20" evidence="11"/>
<dbReference type="InterPro" id="IPR006653">
    <property type="entry name" value="Trp_synth_b_CS"/>
</dbReference>
<evidence type="ECO:0000313" key="14">
    <source>
        <dbReference type="Proteomes" id="UP001597506"/>
    </source>
</evidence>
<keyword evidence="9 11" id="KW-0456">Lyase</keyword>
<dbReference type="PROSITE" id="PS00168">
    <property type="entry name" value="TRP_SYNTHASE_BETA"/>
    <property type="match status" value="1"/>
</dbReference>
<keyword evidence="6 11" id="KW-0822">Tryptophan biosynthesis</keyword>
<feature type="modified residue" description="N6-(pyridoxal phosphate)lysine" evidence="11">
    <location>
        <position position="91"/>
    </location>
</feature>
<feature type="domain" description="Tryptophan synthase beta chain-like PALP" evidence="12">
    <location>
        <begin position="58"/>
        <end position="381"/>
    </location>
</feature>
<dbReference type="InterPro" id="IPR023026">
    <property type="entry name" value="Trp_synth_beta/beta-like"/>
</dbReference>
<evidence type="ECO:0000256" key="11">
    <source>
        <dbReference type="HAMAP-Rule" id="MF_00133"/>
    </source>
</evidence>
<comment type="cofactor">
    <cofactor evidence="1 11">
        <name>pyridoxal 5'-phosphate</name>
        <dbReference type="ChEBI" id="CHEBI:597326"/>
    </cofactor>
</comment>
<evidence type="ECO:0000256" key="2">
    <source>
        <dbReference type="ARBA" id="ARBA00004733"/>
    </source>
</evidence>
<dbReference type="InterPro" id="IPR006654">
    <property type="entry name" value="Trp_synth_beta"/>
</dbReference>
<evidence type="ECO:0000256" key="3">
    <source>
        <dbReference type="ARBA" id="ARBA00009982"/>
    </source>
</evidence>
<keyword evidence="5 11" id="KW-0028">Amino-acid biosynthesis</keyword>
<comment type="subunit">
    <text evidence="4 11">Tetramer of two alpha and two beta chains.</text>
</comment>
<dbReference type="PIRSF" id="PIRSF001413">
    <property type="entry name" value="Trp_syn_beta"/>
    <property type="match status" value="1"/>
</dbReference>
<protein>
    <recommendedName>
        <fullName evidence="11">Tryptophan synthase beta chain</fullName>
        <ecNumber evidence="11">4.2.1.20</ecNumber>
    </recommendedName>
</protein>
<dbReference type="Proteomes" id="UP001597506">
    <property type="component" value="Unassembled WGS sequence"/>
</dbReference>
<comment type="catalytic activity">
    <reaction evidence="10 11">
        <text>(1S,2R)-1-C-(indol-3-yl)glycerol 3-phosphate + L-serine = D-glyceraldehyde 3-phosphate + L-tryptophan + H2O</text>
        <dbReference type="Rhea" id="RHEA:10532"/>
        <dbReference type="ChEBI" id="CHEBI:15377"/>
        <dbReference type="ChEBI" id="CHEBI:33384"/>
        <dbReference type="ChEBI" id="CHEBI:57912"/>
        <dbReference type="ChEBI" id="CHEBI:58866"/>
        <dbReference type="ChEBI" id="CHEBI:59776"/>
        <dbReference type="EC" id="4.2.1.20"/>
    </reaction>
</comment>
<comment type="function">
    <text evidence="11">The beta subunit is responsible for the synthesis of L-tryptophan from indole and L-serine.</text>
</comment>
<gene>
    <name evidence="11 13" type="primary">trpB</name>
    <name evidence="13" type="ORF">ACFSUL_06885</name>
</gene>
<evidence type="ECO:0000256" key="4">
    <source>
        <dbReference type="ARBA" id="ARBA00011270"/>
    </source>
</evidence>
<keyword evidence="8 11" id="KW-0057">Aromatic amino acid biosynthesis</keyword>
<keyword evidence="14" id="KW-1185">Reference proteome</keyword>
<evidence type="ECO:0000256" key="7">
    <source>
        <dbReference type="ARBA" id="ARBA00022898"/>
    </source>
</evidence>
<evidence type="ECO:0000256" key="8">
    <source>
        <dbReference type="ARBA" id="ARBA00023141"/>
    </source>
</evidence>
<accession>A0ABW5RPL1</accession>
<comment type="caution">
    <text evidence="13">The sequence shown here is derived from an EMBL/GenBank/DDBJ whole genome shotgun (WGS) entry which is preliminary data.</text>
</comment>
<dbReference type="EMBL" id="JBHUMF010000015">
    <property type="protein sequence ID" value="MFD2680478.1"/>
    <property type="molecule type" value="Genomic_DNA"/>
</dbReference>
<dbReference type="InterPro" id="IPR036052">
    <property type="entry name" value="TrpB-like_PALP_sf"/>
</dbReference>
<dbReference type="SUPFAM" id="SSF53686">
    <property type="entry name" value="Tryptophan synthase beta subunit-like PLP-dependent enzymes"/>
    <property type="match status" value="1"/>
</dbReference>
<evidence type="ECO:0000313" key="13">
    <source>
        <dbReference type="EMBL" id="MFD2680478.1"/>
    </source>
</evidence>
<dbReference type="RefSeq" id="WP_377933912.1">
    <property type="nucleotide sequence ID" value="NZ_JBHUMF010000015.1"/>
</dbReference>